<evidence type="ECO:0000256" key="1">
    <source>
        <dbReference type="ARBA" id="ARBA00005531"/>
    </source>
</evidence>
<organism evidence="7 8">
    <name type="scientific">Pontimonas salivibrio</name>
    <dbReference type="NCBI Taxonomy" id="1159327"/>
    <lineage>
        <taxon>Bacteria</taxon>
        <taxon>Bacillati</taxon>
        <taxon>Actinomycetota</taxon>
        <taxon>Actinomycetes</taxon>
        <taxon>Micrococcales</taxon>
        <taxon>Microbacteriaceae</taxon>
        <taxon>Pontimonas</taxon>
    </lineage>
</organism>
<feature type="domain" description="Chalcone/stilbene synthase C-terminal" evidence="6">
    <location>
        <begin position="216"/>
        <end position="346"/>
    </location>
</feature>
<dbReference type="SUPFAM" id="SSF53901">
    <property type="entry name" value="Thiolase-like"/>
    <property type="match status" value="1"/>
</dbReference>
<gene>
    <name evidence="7" type="ORF">C3B54_11450</name>
</gene>
<comment type="similarity">
    <text evidence="1">Belongs to the thiolase-like superfamily. Chalcone/stilbene synthases family.</text>
</comment>
<dbReference type="CDD" id="cd00831">
    <property type="entry name" value="CHS_like"/>
    <property type="match status" value="1"/>
</dbReference>
<feature type="domain" description="Chalcone/stilbene synthase N-terminal" evidence="5">
    <location>
        <begin position="67"/>
        <end position="198"/>
    </location>
</feature>
<dbReference type="Gene3D" id="3.40.47.10">
    <property type="match status" value="2"/>
</dbReference>
<dbReference type="EC" id="2.3.1.180" evidence="7"/>
<dbReference type="PIRSF" id="PIRSF000451">
    <property type="entry name" value="PKS_III"/>
    <property type="match status" value="1"/>
</dbReference>
<dbReference type="InterPro" id="IPR001099">
    <property type="entry name" value="Chalcone/stilbene_synt_N"/>
</dbReference>
<dbReference type="PANTHER" id="PTHR11877:SF99">
    <property type="entry name" value="1,3,6,8-TETRAHYDROXYNAPHTHALENE SYNTHASE"/>
    <property type="match status" value="1"/>
</dbReference>
<keyword evidence="3 7" id="KW-0012">Acyltransferase</keyword>
<dbReference type="PANTHER" id="PTHR11877">
    <property type="entry name" value="HYDROXYMETHYLGLUTARYL-COA SYNTHASE"/>
    <property type="match status" value="1"/>
</dbReference>
<protein>
    <submittedName>
        <fullName evidence="7">3-oxoacyl-[acyl-carrier-protein] synthase III-like enzyme</fullName>
        <ecNumber evidence="7">2.3.1.180</ecNumber>
    </submittedName>
</protein>
<dbReference type="InterPro" id="IPR012328">
    <property type="entry name" value="Chalcone/stilbene_synt_C"/>
</dbReference>
<keyword evidence="8" id="KW-1185">Reference proteome</keyword>
<dbReference type="Pfam" id="PF00195">
    <property type="entry name" value="Chal_sti_synt_N"/>
    <property type="match status" value="1"/>
</dbReference>
<dbReference type="InterPro" id="IPR016039">
    <property type="entry name" value="Thiolase-like"/>
</dbReference>
<dbReference type="GO" id="GO:0033818">
    <property type="term" value="F:beta-ketoacyl-acyl-carrier-protein synthase III activity"/>
    <property type="evidence" value="ECO:0007669"/>
    <property type="project" value="UniProtKB-EC"/>
</dbReference>
<feature type="active site" description="Acyl-thioester intermediate" evidence="4">
    <location>
        <position position="139"/>
    </location>
</feature>
<accession>A0A2L2BP71</accession>
<dbReference type="KEGG" id="psai:C3B54_11450"/>
<dbReference type="EMBL" id="CP026923">
    <property type="protein sequence ID" value="AVG23444.1"/>
    <property type="molecule type" value="Genomic_DNA"/>
</dbReference>
<keyword evidence="2 7" id="KW-0808">Transferase</keyword>
<proteinExistence type="inferred from homology"/>
<dbReference type="Pfam" id="PF02797">
    <property type="entry name" value="Chal_sti_synt_C"/>
    <property type="match status" value="1"/>
</dbReference>
<dbReference type="Proteomes" id="UP000243077">
    <property type="component" value="Chromosome"/>
</dbReference>
<sequence>MAGILSVSPVLPAFRQAQADITDALVTGLAEDDKTAAVIRRIHGATGVEHRSLVMPIEDYRSITDFTHANQLFRQHALPLVEAATRKALDDAGVGAQEIDYLMFTTVTGIGAPSLDVELAQVMGFRSDLKRLPSFGLGCVAGAAGIARVADFLAGHPDSLALLVSVELCSLTIQWDDRSMANIVGTGLFGDGAGAVVMAGVNRAEEPTMRVVGSRSALYPNSLDSIGWTIGASGFRLMLTPAVPELIDGHLAGDVDTLLAEHNLEREDIDAWVAHPGGPRVLEAFSDALDLAPGDLAISWDVMAEMGNLSSSAVLHVLARHGDYPAGHRGLIFALGPGVSVELVLVEWL</sequence>
<evidence type="ECO:0000259" key="6">
    <source>
        <dbReference type="Pfam" id="PF02797"/>
    </source>
</evidence>
<evidence type="ECO:0000256" key="4">
    <source>
        <dbReference type="PIRSR" id="PIRSR000451-1"/>
    </source>
</evidence>
<dbReference type="OrthoDB" id="9786288at2"/>
<dbReference type="RefSeq" id="WP_104913056.1">
    <property type="nucleotide sequence ID" value="NZ_CP026923.1"/>
</dbReference>
<evidence type="ECO:0000259" key="5">
    <source>
        <dbReference type="Pfam" id="PF00195"/>
    </source>
</evidence>
<dbReference type="AlphaFoldDB" id="A0A2L2BP71"/>
<evidence type="ECO:0000256" key="2">
    <source>
        <dbReference type="ARBA" id="ARBA00022679"/>
    </source>
</evidence>
<dbReference type="GO" id="GO:0030639">
    <property type="term" value="P:polyketide biosynthetic process"/>
    <property type="evidence" value="ECO:0007669"/>
    <property type="project" value="TreeGrafter"/>
</dbReference>
<dbReference type="InterPro" id="IPR011141">
    <property type="entry name" value="Polyketide_synthase_type-III"/>
</dbReference>
<evidence type="ECO:0000256" key="3">
    <source>
        <dbReference type="ARBA" id="ARBA00023315"/>
    </source>
</evidence>
<reference evidence="7 8" key="1">
    <citation type="submission" date="2018-02" db="EMBL/GenBank/DDBJ databases">
        <title>Complete genome of the streamlined marine actinobacterium Pontimonas salivibrio CL-TW6 adapted to coastal planktonic lifestype.</title>
        <authorList>
            <person name="Cho B.C."/>
            <person name="Hardies S.C."/>
            <person name="Jang G.I."/>
            <person name="Hwang C.Y."/>
        </authorList>
    </citation>
    <scope>NUCLEOTIDE SEQUENCE [LARGE SCALE GENOMIC DNA]</scope>
    <source>
        <strain evidence="7 8">CL-TW6</strain>
    </source>
</reference>
<evidence type="ECO:0000313" key="8">
    <source>
        <dbReference type="Proteomes" id="UP000243077"/>
    </source>
</evidence>
<name>A0A2L2BP71_9MICO</name>
<evidence type="ECO:0000313" key="7">
    <source>
        <dbReference type="EMBL" id="AVG23444.1"/>
    </source>
</evidence>